<proteinExistence type="predicted"/>
<name>A0A976N268_9VIRU</name>
<reference evidence="2" key="1">
    <citation type="submission" date="2022-02" db="EMBL/GenBank/DDBJ databases">
        <title>Towards deciphering the DNA virus diversity associated with rodent species in the families Cricetidae and Heteromyidae.</title>
        <authorList>
            <person name="Lund M."/>
            <person name="Larsen B.B."/>
            <person name="Gryseels S."/>
            <person name="Kraberger S."/>
            <person name="Rowsey D.M."/>
            <person name="Steger L."/>
            <person name="Yule K.M."/>
            <person name="Upham N.S."/>
            <person name="Worobey M."/>
            <person name="Van Doorslaer K."/>
            <person name="Varsani A."/>
        </authorList>
    </citation>
    <scope>NUCLEOTIDE SEQUENCE</scope>
    <source>
        <strain evidence="2">UA06Rod_5</strain>
    </source>
</reference>
<sequence length="414" mass="45331">MGFLDFLNPIGSAVSSIFGSVGNAISQNQTNKTNLRIARENREWQTGEREAQQQWQDQQRIAQNQFSEQMYNQYESPKAMVEQLTAAGLNPRMASDGNIGSVQASSGSSGGAPSGQSAPVPTMQPTNFAGGFQDMAAAFSALAQARKAGVDTDIAMKMFTPQFKKSIAEAKGQEFINSINSTKLKYLDAKEKGEVEEILLRIANGQVQGDILRKDLDILVNKKLIAKYEADTWYDKYRRDANYIESQTNLNNAKASAVPSEIEVNKSNSFASTMQGWLSNAQTVTANQIRDTLIENAKKEGSKLDEETLRTRAERIGSNLQNLIYSKTGSREVPQDLYNRLINIGSGILGSLTNFDPTGYNTLLEELDAAKNGGSLSHSSSTTKTLDDGNILHSKPDGSWYITNKKGKVIRSGK</sequence>
<accession>A0A976N268</accession>
<dbReference type="EMBL" id="OM869592">
    <property type="protein sequence ID" value="UPW41410.1"/>
    <property type="molecule type" value="Genomic_DNA"/>
</dbReference>
<organism evidence="2">
    <name type="scientific">Dipodfec virus UA06Rod_5</name>
    <dbReference type="NCBI Taxonomy" id="2929325"/>
    <lineage>
        <taxon>Viruses</taxon>
        <taxon>Monodnaviria</taxon>
        <taxon>Sangervirae</taxon>
        <taxon>Phixviricota</taxon>
        <taxon>Malgrandaviricetes</taxon>
        <taxon>Petitvirales</taxon>
        <taxon>Microviridae</taxon>
    </lineage>
</organism>
<evidence type="ECO:0000313" key="2">
    <source>
        <dbReference type="EMBL" id="UPW41410.1"/>
    </source>
</evidence>
<protein>
    <submittedName>
        <fullName evidence="2">DNA pilot protein</fullName>
    </submittedName>
</protein>
<feature type="region of interest" description="Disordered" evidence="1">
    <location>
        <begin position="95"/>
        <end position="126"/>
    </location>
</feature>
<evidence type="ECO:0000256" key="1">
    <source>
        <dbReference type="SAM" id="MobiDB-lite"/>
    </source>
</evidence>